<dbReference type="InterPro" id="IPR000858">
    <property type="entry name" value="S_locus_glycoprot_dom"/>
</dbReference>
<evidence type="ECO:0000313" key="5">
    <source>
        <dbReference type="EMBL" id="KAH7546533.1"/>
    </source>
</evidence>
<feature type="domain" description="Apple" evidence="4">
    <location>
        <begin position="119"/>
        <end position="205"/>
    </location>
</feature>
<evidence type="ECO:0000259" key="4">
    <source>
        <dbReference type="PROSITE" id="PS50948"/>
    </source>
</evidence>
<dbReference type="SMART" id="SM00473">
    <property type="entry name" value="PAN_AP"/>
    <property type="match status" value="1"/>
</dbReference>
<proteinExistence type="predicted"/>
<gene>
    <name evidence="5" type="ORF">FEM48_Zijuj01G0211000</name>
</gene>
<dbReference type="CDD" id="cd01098">
    <property type="entry name" value="PAN_AP_plant"/>
    <property type="match status" value="1"/>
</dbReference>
<accession>A0A978W3J9</accession>
<dbReference type="GO" id="GO:0048544">
    <property type="term" value="P:recognition of pollen"/>
    <property type="evidence" value="ECO:0007669"/>
    <property type="project" value="InterPro"/>
</dbReference>
<dbReference type="Pfam" id="PF08276">
    <property type="entry name" value="PAN_2"/>
    <property type="match status" value="1"/>
</dbReference>
<dbReference type="PANTHER" id="PTHR32444:SF118">
    <property type="entry name" value="OS09G0551150 PROTEIN"/>
    <property type="match status" value="1"/>
</dbReference>
<evidence type="ECO:0000256" key="1">
    <source>
        <dbReference type="ARBA" id="ARBA00022729"/>
    </source>
</evidence>
<keyword evidence="2" id="KW-1015">Disulfide bond</keyword>
<evidence type="ECO:0000313" key="6">
    <source>
        <dbReference type="Proteomes" id="UP000813462"/>
    </source>
</evidence>
<dbReference type="Proteomes" id="UP000813462">
    <property type="component" value="Unassembled WGS sequence"/>
</dbReference>
<protein>
    <recommendedName>
        <fullName evidence="4">Apple domain-containing protein</fullName>
    </recommendedName>
</protein>
<dbReference type="AlphaFoldDB" id="A0A978W3J9"/>
<evidence type="ECO:0000256" key="3">
    <source>
        <dbReference type="SAM" id="Phobius"/>
    </source>
</evidence>
<feature type="transmembrane region" description="Helical" evidence="3">
    <location>
        <begin position="221"/>
        <end position="244"/>
    </location>
</feature>
<comment type="caution">
    <text evidence="5">The sequence shown here is derived from an EMBL/GenBank/DDBJ whole genome shotgun (WGS) entry which is preliminary data.</text>
</comment>
<dbReference type="InterPro" id="IPR003609">
    <property type="entry name" value="Pan_app"/>
</dbReference>
<dbReference type="PROSITE" id="PS50948">
    <property type="entry name" value="PAN"/>
    <property type="match status" value="1"/>
</dbReference>
<organism evidence="5 6">
    <name type="scientific">Ziziphus jujuba var. spinosa</name>
    <dbReference type="NCBI Taxonomy" id="714518"/>
    <lineage>
        <taxon>Eukaryota</taxon>
        <taxon>Viridiplantae</taxon>
        <taxon>Streptophyta</taxon>
        <taxon>Embryophyta</taxon>
        <taxon>Tracheophyta</taxon>
        <taxon>Spermatophyta</taxon>
        <taxon>Magnoliopsida</taxon>
        <taxon>eudicotyledons</taxon>
        <taxon>Gunneridae</taxon>
        <taxon>Pentapetalae</taxon>
        <taxon>rosids</taxon>
        <taxon>fabids</taxon>
        <taxon>Rosales</taxon>
        <taxon>Rhamnaceae</taxon>
        <taxon>Paliureae</taxon>
        <taxon>Ziziphus</taxon>
    </lineage>
</organism>
<sequence>MDFSFEERQEVIKSGSIKKYRSGQWNGIQFNGLPFFTDPLFSPRLEFLDDGLTYSYEPKSNSLFTARIELDHSGFLHLYVLRDGTTEWSKMYTIPDDQCDSYGKCGANAVCRVYRSPICEYGLMKLMDVKLPDLADFHFNASMSTKECQAECFKKCDCMAYANSNVSGEGSSNGGTGCLLWYGDLIDIKGFTEESRRQDVYIRLAASELESIYNSDKKRKLAIILSLSIAFGMLTLGLVFYCVVSKKRRIMTGKNVPIDDFLDMRF</sequence>
<dbReference type="EMBL" id="JAEACU010000001">
    <property type="protein sequence ID" value="KAH7546533.1"/>
    <property type="molecule type" value="Genomic_DNA"/>
</dbReference>
<keyword evidence="3" id="KW-0472">Membrane</keyword>
<dbReference type="Pfam" id="PF00954">
    <property type="entry name" value="S_locus_glycop"/>
    <property type="match status" value="1"/>
</dbReference>
<keyword evidence="3" id="KW-1133">Transmembrane helix</keyword>
<reference evidence="5" key="1">
    <citation type="journal article" date="2021" name="Front. Plant Sci.">
        <title>Chromosome-Scale Genome Assembly for Chinese Sour Jujube and Insights Into Its Genome Evolution and Domestication Signature.</title>
        <authorList>
            <person name="Shen L.-Y."/>
            <person name="Luo H."/>
            <person name="Wang X.-L."/>
            <person name="Wang X.-M."/>
            <person name="Qiu X.-J."/>
            <person name="Liu H."/>
            <person name="Zhou S.-S."/>
            <person name="Jia K.-H."/>
            <person name="Nie S."/>
            <person name="Bao Y.-T."/>
            <person name="Zhang R.-G."/>
            <person name="Yun Q.-Z."/>
            <person name="Chai Y.-H."/>
            <person name="Lu J.-Y."/>
            <person name="Li Y."/>
            <person name="Zhao S.-W."/>
            <person name="Mao J.-F."/>
            <person name="Jia S.-G."/>
            <person name="Mao Y.-M."/>
        </authorList>
    </citation>
    <scope>NUCLEOTIDE SEQUENCE</scope>
    <source>
        <strain evidence="5">AT0</strain>
        <tissue evidence="5">Leaf</tissue>
    </source>
</reference>
<keyword evidence="3" id="KW-0812">Transmembrane</keyword>
<name>A0A978W3J9_ZIZJJ</name>
<evidence type="ECO:0000256" key="2">
    <source>
        <dbReference type="ARBA" id="ARBA00023157"/>
    </source>
</evidence>
<dbReference type="PANTHER" id="PTHR32444">
    <property type="entry name" value="BULB-TYPE LECTIN DOMAIN-CONTAINING PROTEIN"/>
    <property type="match status" value="1"/>
</dbReference>
<keyword evidence="1" id="KW-0732">Signal</keyword>